<dbReference type="RefSeq" id="WP_149567979.1">
    <property type="nucleotide sequence ID" value="NZ_CP035807.1"/>
</dbReference>
<keyword evidence="4" id="KW-0449">Lipoprotein</keyword>
<dbReference type="OrthoDB" id="5348860at2"/>
<keyword evidence="3" id="KW-0564">Palmitate</keyword>
<name>A0A5C1QDK9_9SPIO</name>
<dbReference type="KEGG" id="sper:EW093_08450"/>
<evidence type="ECO:0000259" key="5">
    <source>
        <dbReference type="Pfam" id="PF09864"/>
    </source>
</evidence>
<evidence type="ECO:0000313" key="7">
    <source>
        <dbReference type="Proteomes" id="UP000323824"/>
    </source>
</evidence>
<proteinExistence type="predicted"/>
<reference evidence="6 7" key="1">
    <citation type="submission" date="2019-02" db="EMBL/GenBank/DDBJ databases">
        <authorList>
            <person name="Fomenkov A."/>
            <person name="Dubinina G."/>
            <person name="Grabovich M."/>
            <person name="Vincze T."/>
            <person name="Roberts R.J."/>
        </authorList>
    </citation>
    <scope>NUCLEOTIDE SEQUENCE [LARGE SCALE GENOMIC DNA]</scope>
    <source>
        <strain evidence="6 7">P</strain>
    </source>
</reference>
<accession>A0A5C1QDK9</accession>
<evidence type="ECO:0000256" key="2">
    <source>
        <dbReference type="ARBA" id="ARBA00023136"/>
    </source>
</evidence>
<dbReference type="Proteomes" id="UP000323824">
    <property type="component" value="Chromosome"/>
</dbReference>
<protein>
    <recommendedName>
        <fullName evidence="5">C-type lysozyme inhibitor domain-containing protein</fullName>
    </recommendedName>
</protein>
<evidence type="ECO:0000313" key="6">
    <source>
        <dbReference type="EMBL" id="QEN04736.1"/>
    </source>
</evidence>
<keyword evidence="7" id="KW-1185">Reference proteome</keyword>
<dbReference type="Gene3D" id="2.40.128.200">
    <property type="match status" value="1"/>
</dbReference>
<gene>
    <name evidence="6" type="ORF">EW093_08450</name>
</gene>
<dbReference type="AlphaFoldDB" id="A0A5C1QDK9"/>
<dbReference type="SUPFAM" id="SSF141488">
    <property type="entry name" value="YdhA-like"/>
    <property type="match status" value="1"/>
</dbReference>
<dbReference type="InterPro" id="IPR036328">
    <property type="entry name" value="MliC_sf"/>
</dbReference>
<evidence type="ECO:0000256" key="3">
    <source>
        <dbReference type="ARBA" id="ARBA00023139"/>
    </source>
</evidence>
<keyword evidence="2" id="KW-0472">Membrane</keyword>
<dbReference type="Pfam" id="PF09864">
    <property type="entry name" value="MliC"/>
    <property type="match status" value="1"/>
</dbReference>
<organism evidence="6 7">
    <name type="scientific">Thiospirochaeta perfilievii</name>
    <dbReference type="NCBI Taxonomy" id="252967"/>
    <lineage>
        <taxon>Bacteria</taxon>
        <taxon>Pseudomonadati</taxon>
        <taxon>Spirochaetota</taxon>
        <taxon>Spirochaetia</taxon>
        <taxon>Spirochaetales</taxon>
        <taxon>Spirochaetaceae</taxon>
        <taxon>Thiospirochaeta</taxon>
    </lineage>
</organism>
<feature type="domain" description="C-type lysozyme inhibitor" evidence="5">
    <location>
        <begin position="38"/>
        <end position="108"/>
    </location>
</feature>
<reference evidence="6 7" key="2">
    <citation type="submission" date="2019-09" db="EMBL/GenBank/DDBJ databases">
        <title>Complete Genome Sequence and Methylome Analysis of free living Spirochaetas.</title>
        <authorList>
            <person name="Leshcheva N."/>
            <person name="Mikheeva N."/>
        </authorList>
    </citation>
    <scope>NUCLEOTIDE SEQUENCE [LARGE SCALE GENOMIC DNA]</scope>
    <source>
        <strain evidence="6 7">P</strain>
    </source>
</reference>
<evidence type="ECO:0000256" key="4">
    <source>
        <dbReference type="ARBA" id="ARBA00023288"/>
    </source>
</evidence>
<evidence type="ECO:0000256" key="1">
    <source>
        <dbReference type="ARBA" id="ARBA00022729"/>
    </source>
</evidence>
<dbReference type="InterPro" id="IPR018660">
    <property type="entry name" value="MliC"/>
</dbReference>
<sequence length="120" mass="13748">MKFLKNITVFLTILITLYGCTTINREDLVLNYERSANYSCEDGNIITVKYYSLPDKSSWFAEVYLPDGEKYTLMNKVSASGSKYGNDFIVWWTKGESAFIELLGDNGKWKRVLNCTVISD</sequence>
<dbReference type="PROSITE" id="PS51257">
    <property type="entry name" value="PROKAR_LIPOPROTEIN"/>
    <property type="match status" value="1"/>
</dbReference>
<keyword evidence="1" id="KW-0732">Signal</keyword>
<dbReference type="EMBL" id="CP035807">
    <property type="protein sequence ID" value="QEN04736.1"/>
    <property type="molecule type" value="Genomic_DNA"/>
</dbReference>